<dbReference type="GO" id="GO:0006508">
    <property type="term" value="P:proteolysis"/>
    <property type="evidence" value="ECO:0007669"/>
    <property type="project" value="UniProtKB-KW"/>
</dbReference>
<dbReference type="AlphaFoldDB" id="A0ABC9PAQ9"/>
<comment type="similarity">
    <text evidence="6">Belongs to the peptidase C1 family.</text>
</comment>
<dbReference type="CDD" id="cd00585">
    <property type="entry name" value="Peptidase_C1B"/>
    <property type="match status" value="1"/>
</dbReference>
<proteinExistence type="inferred from homology"/>
<evidence type="ECO:0000256" key="3">
    <source>
        <dbReference type="ARBA" id="ARBA00022670"/>
    </source>
</evidence>
<dbReference type="EMBL" id="AEWZ01000004">
    <property type="protein sequence ID" value="EGC23911.1"/>
    <property type="molecule type" value="Genomic_DNA"/>
</dbReference>
<dbReference type="GO" id="GO:0004197">
    <property type="term" value="F:cysteine-type endopeptidase activity"/>
    <property type="evidence" value="ECO:0007669"/>
    <property type="project" value="UniProtKB-EC"/>
</dbReference>
<dbReference type="Pfam" id="PF03051">
    <property type="entry name" value="Peptidase_C1_2"/>
    <property type="match status" value="1"/>
</dbReference>
<keyword evidence="3 6" id="KW-0645">Protease</keyword>
<dbReference type="InterPro" id="IPR038765">
    <property type="entry name" value="Papain-like_cys_pep_sf"/>
</dbReference>
<keyword evidence="4 6" id="KW-0378">Hydrolase</keyword>
<dbReference type="InterPro" id="IPR004134">
    <property type="entry name" value="Peptidase_C1B"/>
</dbReference>
<sequence>MYNDKEDSMHSLEQDFTDKLYAAYEANPKFAAMENAISHNGLLTSLEKRSAAVENTPVFSLDLTKDKVSDQKASGRCWMFAALNTFRHKMIANFQLEDFELSQAHTFFWDKYEKSNWFLEQVLATADQELTSRKVKFLLDTPQQDGGQWDMVVSLFEKYGVVPKSVYPESISSSDSRELNQILNKLLRQDAQILRELAAEGAESAELQAKKEELLQEVFNFLTMNLGLPPRQFDFSYRDKDNHFHSESGLTPLTFYQKYVDLKLDDYVSIINAPTADKPYGRSYTVEMLGNVVGSKPVRYLNVEMNRLKELAIAQMQAGETVWFGSDVGQSSNRKAGVMAEGMHDFTASMDIRLTQDKAGRLDYSESLMTHAMVLTGVDLDENGKAKKWKVENSWGEKVGNKGYFVASDAWMDEYTYQIVVRKEFLTAAELAAYEAEPLVLAPWDPMGALAK</sequence>
<gene>
    <name evidence="8" type="primary">pepC</name>
    <name evidence="8" type="ORF">HMPREF9390_1742</name>
</gene>
<dbReference type="PANTHER" id="PTHR10363">
    <property type="entry name" value="BLEOMYCIN HYDROLASE"/>
    <property type="match status" value="1"/>
</dbReference>
<evidence type="ECO:0000256" key="7">
    <source>
        <dbReference type="PIRSR" id="PIRSR005700-1"/>
    </source>
</evidence>
<protein>
    <recommendedName>
        <fullName evidence="6">Aminopeptidase</fullName>
    </recommendedName>
</protein>
<name>A0ABC9PAQ9_STRSA</name>
<organism evidence="8 9">
    <name type="scientific">Streptococcus sanguinis SK405</name>
    <dbReference type="NCBI Taxonomy" id="888817"/>
    <lineage>
        <taxon>Bacteria</taxon>
        <taxon>Bacillati</taxon>
        <taxon>Bacillota</taxon>
        <taxon>Bacilli</taxon>
        <taxon>Lactobacillales</taxon>
        <taxon>Streptococcaceae</taxon>
        <taxon>Streptococcus</taxon>
    </lineage>
</organism>
<dbReference type="PIRSF" id="PIRSF005700">
    <property type="entry name" value="PepC"/>
    <property type="match status" value="1"/>
</dbReference>
<dbReference type="PROSITE" id="PS00639">
    <property type="entry name" value="THIOL_PROTEASE_HIS"/>
    <property type="match status" value="1"/>
</dbReference>
<accession>A0ABC9PAQ9</accession>
<comment type="catalytic activity">
    <reaction evidence="1">
        <text>Inactivates bleomycin B2 (a cytotoxic glycometallopeptide) by hydrolysis of a carboxyamide bond of beta-aminoalanine, but also shows general aminopeptidase activity. The specificity varies somewhat with source, but amino acid arylamides of Met, Leu and Ala are preferred.</text>
        <dbReference type="EC" id="3.4.22.40"/>
    </reaction>
</comment>
<dbReference type="PROSITE" id="PS00139">
    <property type="entry name" value="THIOL_PROTEASE_CYS"/>
    <property type="match status" value="1"/>
</dbReference>
<keyword evidence="5 6" id="KW-0788">Thiol protease</keyword>
<dbReference type="Gene3D" id="3.90.70.10">
    <property type="entry name" value="Cysteine proteinases"/>
    <property type="match status" value="1"/>
</dbReference>
<comment type="caution">
    <text evidence="8">The sequence shown here is derived from an EMBL/GenBank/DDBJ whole genome shotgun (WGS) entry which is preliminary data.</text>
</comment>
<feature type="active site" evidence="7">
    <location>
        <position position="77"/>
    </location>
</feature>
<feature type="active site" evidence="7">
    <location>
        <position position="371"/>
    </location>
</feature>
<evidence type="ECO:0000256" key="4">
    <source>
        <dbReference type="ARBA" id="ARBA00022801"/>
    </source>
</evidence>
<dbReference type="InterPro" id="IPR000169">
    <property type="entry name" value="Pept_cys_AS"/>
</dbReference>
<dbReference type="PANTHER" id="PTHR10363:SF2">
    <property type="entry name" value="BLEOMYCIN HYDROLASE"/>
    <property type="match status" value="1"/>
</dbReference>
<dbReference type="SUPFAM" id="SSF54001">
    <property type="entry name" value="Cysteine proteinases"/>
    <property type="match status" value="1"/>
</dbReference>
<keyword evidence="2 6" id="KW-0031">Aminopeptidase</keyword>
<dbReference type="FunFam" id="3.90.70.10:FF:000091">
    <property type="entry name" value="Aminopeptidase C"/>
    <property type="match status" value="1"/>
</dbReference>
<evidence type="ECO:0000256" key="6">
    <source>
        <dbReference type="PIRNR" id="PIRNR005700"/>
    </source>
</evidence>
<dbReference type="GO" id="GO:0004177">
    <property type="term" value="F:aminopeptidase activity"/>
    <property type="evidence" value="ECO:0007669"/>
    <property type="project" value="UniProtKB-UniRule"/>
</dbReference>
<evidence type="ECO:0000256" key="1">
    <source>
        <dbReference type="ARBA" id="ARBA00000423"/>
    </source>
</evidence>
<evidence type="ECO:0000313" key="8">
    <source>
        <dbReference type="EMBL" id="EGC23911.1"/>
    </source>
</evidence>
<evidence type="ECO:0000313" key="9">
    <source>
        <dbReference type="Proteomes" id="UP000003857"/>
    </source>
</evidence>
<dbReference type="InterPro" id="IPR025660">
    <property type="entry name" value="Pept_his_AS"/>
</dbReference>
<feature type="active site" evidence="7">
    <location>
        <position position="393"/>
    </location>
</feature>
<dbReference type="Proteomes" id="UP000003857">
    <property type="component" value="Unassembled WGS sequence"/>
</dbReference>
<evidence type="ECO:0000256" key="2">
    <source>
        <dbReference type="ARBA" id="ARBA00022438"/>
    </source>
</evidence>
<evidence type="ECO:0000256" key="5">
    <source>
        <dbReference type="ARBA" id="ARBA00022807"/>
    </source>
</evidence>
<reference evidence="8 9" key="1">
    <citation type="submission" date="2011-01" db="EMBL/GenBank/DDBJ databases">
        <authorList>
            <person name="Muzny D."/>
            <person name="Qin X."/>
            <person name="Buhay C."/>
            <person name="Dugan-Rocha S."/>
            <person name="Ding Y."/>
            <person name="Chen G."/>
            <person name="Hawes A."/>
            <person name="Holder M."/>
            <person name="Jhangiani S."/>
            <person name="Johnson A."/>
            <person name="Khan Z."/>
            <person name="Li Z."/>
            <person name="Liu W."/>
            <person name="Liu X."/>
            <person name="Perez L."/>
            <person name="Shen H."/>
            <person name="Wang Q."/>
            <person name="Watt J."/>
            <person name="Xi L."/>
            <person name="Xin Y."/>
            <person name="Zhou J."/>
            <person name="Deng J."/>
            <person name="Jiang H."/>
            <person name="Liu Y."/>
            <person name="Qu J."/>
            <person name="Song X.-Z."/>
            <person name="Zhang L."/>
            <person name="Villasana D."/>
            <person name="Johnson A."/>
            <person name="Liu J."/>
            <person name="Liyanage D."/>
            <person name="Lorensuhewa L."/>
            <person name="Robinson T."/>
            <person name="Song A."/>
            <person name="Song B.-B."/>
            <person name="Dinh H."/>
            <person name="Thornton R."/>
            <person name="Coyle M."/>
            <person name="Francisco L."/>
            <person name="Jackson L."/>
            <person name="Javaid M."/>
            <person name="Korchina V."/>
            <person name="Kovar C."/>
            <person name="Mata R."/>
            <person name="Mathew T."/>
            <person name="Ngo R."/>
            <person name="Nguyen L."/>
            <person name="Nguyen N."/>
            <person name="Okwuonu G."/>
            <person name="Ongeri F."/>
            <person name="Pham C."/>
            <person name="Simmons D."/>
            <person name="Wilczek-Boney K."/>
            <person name="Hale W."/>
            <person name="Jakkamsetti A."/>
            <person name="Pham P."/>
            <person name="Ruth R."/>
            <person name="San Lucas F."/>
            <person name="Warren J."/>
            <person name="Zhang J."/>
            <person name="Zhao Z."/>
            <person name="Zhou C."/>
            <person name="Zhu D."/>
            <person name="Lee S."/>
            <person name="Bess C."/>
            <person name="Blankenburg K."/>
            <person name="Forbes L."/>
            <person name="Fu Q."/>
            <person name="Gubbala S."/>
            <person name="Hirani K."/>
            <person name="Jayaseelan J.C."/>
            <person name="Lara F."/>
            <person name="Munidasa M."/>
            <person name="Palculict T."/>
            <person name="Patil S."/>
            <person name="Pu L.-L."/>
            <person name="Saada N."/>
            <person name="Tang L."/>
            <person name="Weissenberger G."/>
            <person name="Zhu Y."/>
            <person name="Hemphill L."/>
            <person name="Shang Y."/>
            <person name="Youmans B."/>
            <person name="Ayvaz T."/>
            <person name="Ross M."/>
            <person name="Santibanez J."/>
            <person name="Aqrawi P."/>
            <person name="Gross S."/>
            <person name="Joshi V."/>
            <person name="Fowler G."/>
            <person name="Nazareth L."/>
            <person name="Reid J."/>
            <person name="Worley K."/>
            <person name="Petrosino J."/>
            <person name="Highlander S."/>
            <person name="Gibbs R."/>
        </authorList>
    </citation>
    <scope>NUCLEOTIDE SEQUENCE [LARGE SCALE GENOMIC DNA]</scope>
    <source>
        <strain evidence="8 9">SK405</strain>
    </source>
</reference>